<dbReference type="InterPro" id="IPR013762">
    <property type="entry name" value="Integrase-like_cat_sf"/>
</dbReference>
<sequence>MKRSEIKRRPLSRTVIDALEPEVKEYRENYGGAERLHIVVSPTGRKRWELRYKKSDGKWGWHGLGSYRDVNIEQAREKAQQALKLLAAGTDPVAHKAQKKYELSEATSNSFESVAEAWYTKKSADGRAEKTLKSMRYALDNDMLPALGKLSISKVTRKHCAELQNSIELREAHNTAKKVRSWLNQIFGFAIASGRCENNPASNLLDIASVQPQEKQYPHLLEHQLPDFLKALEASPSRTLVKSAAWLTIYTASRPGMVRNAEWIEFDIDKKIWSVPNSKMKMGRDHVVPLSSQVISILNNLKNITGKSRYLFPSEGSKGLVMSENTVNKCFASAGYKDRMTGHGSRHTATTLLSEHGWPEPWVEMQLAHKKPGLRAVYDKASHLKNREIMMQWYCDYLDALKEGLTQNQKSDFKKRTAVSKNK</sequence>
<dbReference type="Proteomes" id="UP000232455">
    <property type="component" value="Unassembled WGS sequence"/>
</dbReference>
<evidence type="ECO:0000256" key="5">
    <source>
        <dbReference type="PROSITE-ProRule" id="PRU01248"/>
    </source>
</evidence>
<evidence type="ECO:0000313" key="9">
    <source>
        <dbReference type="Proteomes" id="UP000232455"/>
    </source>
</evidence>
<dbReference type="PANTHER" id="PTHR30629">
    <property type="entry name" value="PROPHAGE INTEGRASE"/>
    <property type="match status" value="1"/>
</dbReference>
<dbReference type="InterPro" id="IPR053876">
    <property type="entry name" value="Phage_int_M"/>
</dbReference>
<dbReference type="InterPro" id="IPR002104">
    <property type="entry name" value="Integrase_catalytic"/>
</dbReference>
<dbReference type="InterPro" id="IPR025166">
    <property type="entry name" value="Integrase_DNA_bind_dom"/>
</dbReference>
<keyword evidence="4" id="KW-0233">DNA recombination</keyword>
<evidence type="ECO:0000259" key="6">
    <source>
        <dbReference type="PROSITE" id="PS51898"/>
    </source>
</evidence>
<keyword evidence="3 5" id="KW-0238">DNA-binding</keyword>
<proteinExistence type="inferred from homology"/>
<comment type="similarity">
    <text evidence="1">Belongs to the 'phage' integrase family.</text>
</comment>
<dbReference type="InterPro" id="IPR010998">
    <property type="entry name" value="Integrase_recombinase_N"/>
</dbReference>
<dbReference type="InterPro" id="IPR038488">
    <property type="entry name" value="Integrase_DNA-bd_sf"/>
</dbReference>
<dbReference type="InterPro" id="IPR011010">
    <property type="entry name" value="DNA_brk_join_enz"/>
</dbReference>
<dbReference type="PROSITE" id="PS51898">
    <property type="entry name" value="TYR_RECOMBINASE"/>
    <property type="match status" value="1"/>
</dbReference>
<feature type="domain" description="Core-binding (CB)" evidence="7">
    <location>
        <begin position="109"/>
        <end position="191"/>
    </location>
</feature>
<comment type="caution">
    <text evidence="8">The sequence shown here is derived from an EMBL/GenBank/DDBJ whole genome shotgun (WGS) entry which is preliminary data.</text>
</comment>
<dbReference type="Pfam" id="PF00589">
    <property type="entry name" value="Phage_integrase"/>
    <property type="match status" value="1"/>
</dbReference>
<evidence type="ECO:0000256" key="4">
    <source>
        <dbReference type="ARBA" id="ARBA00023172"/>
    </source>
</evidence>
<evidence type="ECO:0000256" key="2">
    <source>
        <dbReference type="ARBA" id="ARBA00022908"/>
    </source>
</evidence>
<keyword evidence="2" id="KW-0229">DNA integration</keyword>
<organism evidence="8 9">
    <name type="scientific">Pseudomonas baetica</name>
    <dbReference type="NCBI Taxonomy" id="674054"/>
    <lineage>
        <taxon>Bacteria</taxon>
        <taxon>Pseudomonadati</taxon>
        <taxon>Pseudomonadota</taxon>
        <taxon>Gammaproteobacteria</taxon>
        <taxon>Pseudomonadales</taxon>
        <taxon>Pseudomonadaceae</taxon>
        <taxon>Pseudomonas</taxon>
    </lineage>
</organism>
<reference evidence="8 9" key="1">
    <citation type="submission" date="2017-11" db="EMBL/GenBank/DDBJ databases">
        <title>Genome sequencing of a diverse group of Pseudomonas species.</title>
        <authorList>
            <person name="Loper J."/>
        </authorList>
    </citation>
    <scope>NUCLEOTIDE SEQUENCE [LARGE SCALE GENOMIC DNA]</scope>
    <source>
        <strain evidence="8 9">LMG 25716</strain>
    </source>
</reference>
<dbReference type="RefSeq" id="WP_100847514.1">
    <property type="nucleotide sequence ID" value="NZ_PHHE01000001.1"/>
</dbReference>
<dbReference type="CDD" id="cd00801">
    <property type="entry name" value="INT_P4_C"/>
    <property type="match status" value="1"/>
</dbReference>
<evidence type="ECO:0000313" key="8">
    <source>
        <dbReference type="EMBL" id="PKA71737.1"/>
    </source>
</evidence>
<dbReference type="Gene3D" id="3.30.160.390">
    <property type="entry name" value="Integrase, DNA-binding domain"/>
    <property type="match status" value="1"/>
</dbReference>
<dbReference type="SUPFAM" id="SSF56349">
    <property type="entry name" value="DNA breaking-rejoining enzymes"/>
    <property type="match status" value="1"/>
</dbReference>
<dbReference type="EMBL" id="PHHE01000001">
    <property type="protein sequence ID" value="PKA71737.1"/>
    <property type="molecule type" value="Genomic_DNA"/>
</dbReference>
<dbReference type="Pfam" id="PF13356">
    <property type="entry name" value="Arm-DNA-bind_3"/>
    <property type="match status" value="1"/>
</dbReference>
<dbReference type="PANTHER" id="PTHR30629:SF2">
    <property type="entry name" value="PROPHAGE INTEGRASE INTS-RELATED"/>
    <property type="match status" value="1"/>
</dbReference>
<keyword evidence="9" id="KW-1185">Reference proteome</keyword>
<feature type="domain" description="Tyr recombinase" evidence="6">
    <location>
        <begin position="215"/>
        <end position="391"/>
    </location>
</feature>
<evidence type="ECO:0000256" key="3">
    <source>
        <dbReference type="ARBA" id="ARBA00023125"/>
    </source>
</evidence>
<evidence type="ECO:0000259" key="7">
    <source>
        <dbReference type="PROSITE" id="PS51900"/>
    </source>
</evidence>
<dbReference type="Gene3D" id="1.10.443.10">
    <property type="entry name" value="Intergrase catalytic core"/>
    <property type="match status" value="1"/>
</dbReference>
<dbReference type="Pfam" id="PF22022">
    <property type="entry name" value="Phage_int_M"/>
    <property type="match status" value="1"/>
</dbReference>
<dbReference type="InterPro" id="IPR050808">
    <property type="entry name" value="Phage_Integrase"/>
</dbReference>
<protein>
    <submittedName>
        <fullName evidence="8">Integrase</fullName>
    </submittedName>
</protein>
<evidence type="ECO:0000256" key="1">
    <source>
        <dbReference type="ARBA" id="ARBA00008857"/>
    </source>
</evidence>
<name>A0ABX4Q4M0_9PSED</name>
<dbReference type="PROSITE" id="PS51900">
    <property type="entry name" value="CB"/>
    <property type="match status" value="1"/>
</dbReference>
<gene>
    <name evidence="8" type="ORF">ATI02_4738</name>
</gene>
<dbReference type="InterPro" id="IPR044068">
    <property type="entry name" value="CB"/>
</dbReference>
<accession>A0ABX4Q4M0</accession>
<dbReference type="Gene3D" id="1.10.150.130">
    <property type="match status" value="1"/>
</dbReference>